<feature type="region of interest" description="Disordered" evidence="2">
    <location>
        <begin position="222"/>
        <end position="266"/>
    </location>
</feature>
<dbReference type="Gene3D" id="1.25.40.10">
    <property type="entry name" value="Tetratricopeptide repeat domain"/>
    <property type="match status" value="1"/>
</dbReference>
<protein>
    <submittedName>
        <fullName evidence="3">Uncharacterized protein</fullName>
    </submittedName>
</protein>
<keyword evidence="1" id="KW-0802">TPR repeat</keyword>
<dbReference type="RefSeq" id="WP_075010200.1">
    <property type="nucleotide sequence ID" value="NZ_FOAP01000023.1"/>
</dbReference>
<reference evidence="4" key="1">
    <citation type="submission" date="2016-10" db="EMBL/GenBank/DDBJ databases">
        <authorList>
            <person name="Varghese N."/>
            <person name="Submissions S."/>
        </authorList>
    </citation>
    <scope>NUCLEOTIDE SEQUENCE [LARGE SCALE GENOMIC DNA]</scope>
    <source>
        <strain evidence="4">DSM 17044</strain>
    </source>
</reference>
<dbReference type="PROSITE" id="PS51257">
    <property type="entry name" value="PROKAR_LIPOPROTEIN"/>
    <property type="match status" value="1"/>
</dbReference>
<dbReference type="OrthoDB" id="9811837at2"/>
<dbReference type="Proteomes" id="UP000182719">
    <property type="component" value="Unassembled WGS sequence"/>
</dbReference>
<dbReference type="EMBL" id="FOAP01000023">
    <property type="protein sequence ID" value="SEM79213.1"/>
    <property type="molecule type" value="Genomic_DNA"/>
</dbReference>
<feature type="compositionally biased region" description="Low complexity" evidence="2">
    <location>
        <begin position="33"/>
        <end position="44"/>
    </location>
</feature>
<evidence type="ECO:0000313" key="3">
    <source>
        <dbReference type="EMBL" id="SEM79213.1"/>
    </source>
</evidence>
<dbReference type="AlphaFoldDB" id="A0A1H8B8T3"/>
<dbReference type="SUPFAM" id="SSF48452">
    <property type="entry name" value="TPR-like"/>
    <property type="match status" value="1"/>
</dbReference>
<gene>
    <name evidence="3" type="ORF">SAMN05444354_12342</name>
</gene>
<evidence type="ECO:0000256" key="2">
    <source>
        <dbReference type="SAM" id="MobiDB-lite"/>
    </source>
</evidence>
<feature type="region of interest" description="Disordered" evidence="2">
    <location>
        <begin position="18"/>
        <end position="53"/>
    </location>
</feature>
<evidence type="ECO:0000256" key="1">
    <source>
        <dbReference type="PROSITE-ProRule" id="PRU00339"/>
    </source>
</evidence>
<sequence length="266" mass="29014">MRRFLALLATLACTGGCSCQDKPRPPPAPPVATAPAPALSAPALPTAPPIPPEAMALHMQGRARGQEGQFPEALQFFQQAQAAAPDWLIPLYDTGYTYVLMGDTAQALATFEQLDARAPRGFSESKKFLDSLRREKAGTVPPGTLRDFLALRQLRDPKQAHQKLVALTQRAPQFVPAWQELAMAEENIAKARTLVEKTLALKPDEETRGLLLVHQATLLRREGQEEEGQRRLRALAEDPQLPPSVTGLAKDLQHTLPERPPAAPAP</sequence>
<name>A0A1H8B8T3_STIAU</name>
<accession>A0A1H8B8T3</accession>
<feature type="compositionally biased region" description="Basic and acidic residues" evidence="2">
    <location>
        <begin position="222"/>
        <end position="236"/>
    </location>
</feature>
<feature type="repeat" description="TPR" evidence="1">
    <location>
        <begin position="54"/>
        <end position="87"/>
    </location>
</feature>
<dbReference type="InterPro" id="IPR011990">
    <property type="entry name" value="TPR-like_helical_dom_sf"/>
</dbReference>
<proteinExistence type="predicted"/>
<evidence type="ECO:0000313" key="4">
    <source>
        <dbReference type="Proteomes" id="UP000182719"/>
    </source>
</evidence>
<dbReference type="PROSITE" id="PS50005">
    <property type="entry name" value="TPR"/>
    <property type="match status" value="1"/>
</dbReference>
<organism evidence="3 4">
    <name type="scientific">Stigmatella aurantiaca</name>
    <dbReference type="NCBI Taxonomy" id="41"/>
    <lineage>
        <taxon>Bacteria</taxon>
        <taxon>Pseudomonadati</taxon>
        <taxon>Myxococcota</taxon>
        <taxon>Myxococcia</taxon>
        <taxon>Myxococcales</taxon>
        <taxon>Cystobacterineae</taxon>
        <taxon>Archangiaceae</taxon>
        <taxon>Stigmatella</taxon>
    </lineage>
</organism>
<keyword evidence="4" id="KW-1185">Reference proteome</keyword>
<dbReference type="InterPro" id="IPR019734">
    <property type="entry name" value="TPR_rpt"/>
</dbReference>